<evidence type="ECO:0000313" key="1">
    <source>
        <dbReference type="EMBL" id="QWY77965.1"/>
    </source>
</evidence>
<dbReference type="Gene3D" id="3.40.50.300">
    <property type="entry name" value="P-loop containing nucleotide triphosphate hydrolases"/>
    <property type="match status" value="1"/>
</dbReference>
<sequence length="237" mass="26319">MKILVANLSGNMGKTTLVKHLLAPRMPDARVVSIETTNAGSNELNAVIRLNADDEFGSLVDILTMEDELIVDLGSSEAKEMIRKLKEYESAIQDFDYVLVPVIPDPKAIEDTISTVMTLHALNVPPERIKVLFNRVPVHMADRIRILFAQLIDIIEDKATINTSLVIFQYEIYNALKGAAYTVTDVVADRTDWKSIARDGSLDELTRIEALQNNRNQKAAPTALRNLNAVFDTLISG</sequence>
<gene>
    <name evidence="1" type="ORF">JZL65_02440</name>
</gene>
<name>A0A9E6MX66_9PROT</name>
<dbReference type="Proteomes" id="UP000683551">
    <property type="component" value="Chromosome"/>
</dbReference>
<dbReference type="AlphaFoldDB" id="A0A9E6MX66"/>
<dbReference type="EMBL" id="CP071137">
    <property type="protein sequence ID" value="QWY77965.1"/>
    <property type="molecule type" value="Genomic_DNA"/>
</dbReference>
<proteinExistence type="predicted"/>
<dbReference type="NCBIfam" id="NF041292">
    <property type="entry name" value="StbB"/>
    <property type="match status" value="1"/>
</dbReference>
<dbReference type="RefSeq" id="WP_273145454.1">
    <property type="nucleotide sequence ID" value="NZ_CP053675.1"/>
</dbReference>
<accession>A0A9E6MX66</accession>
<dbReference type="InterPro" id="IPR047985">
    <property type="entry name" value="StbB-like"/>
</dbReference>
<dbReference type="SUPFAM" id="SSF52540">
    <property type="entry name" value="P-loop containing nucleoside triphosphate hydrolases"/>
    <property type="match status" value="1"/>
</dbReference>
<organism evidence="1 2">
    <name type="scientific">Ferrovum myxofaciens</name>
    <dbReference type="NCBI Taxonomy" id="416213"/>
    <lineage>
        <taxon>Bacteria</taxon>
        <taxon>Pseudomonadati</taxon>
        <taxon>Pseudomonadota</taxon>
        <taxon>Betaproteobacteria</taxon>
        <taxon>Ferrovales</taxon>
        <taxon>Ferrovaceae</taxon>
        <taxon>Ferrovum</taxon>
    </lineage>
</organism>
<evidence type="ECO:0000313" key="2">
    <source>
        <dbReference type="Proteomes" id="UP000683551"/>
    </source>
</evidence>
<protein>
    <submittedName>
        <fullName evidence="1">Uncharacterized protein</fullName>
    </submittedName>
</protein>
<reference evidence="1" key="1">
    <citation type="submission" date="2021-02" db="EMBL/GenBank/DDBJ databases">
        <title>Comparative genomics of Ferrovum myxofaciens strains, predominant extremophile bacteria forming large biofilm stalactites in acid mine ecosystems.</title>
        <authorList>
            <person name="Burkartova K."/>
            <person name="Ridl J."/>
            <person name="Pajer P."/>
            <person name="Falteisek L."/>
        </authorList>
    </citation>
    <scope>NUCLEOTIDE SEQUENCE</scope>
    <source>
        <strain evidence="1">MI1III</strain>
    </source>
</reference>
<dbReference type="InterPro" id="IPR027417">
    <property type="entry name" value="P-loop_NTPase"/>
</dbReference>